<dbReference type="InterPro" id="IPR036188">
    <property type="entry name" value="FAD/NAD-bd_sf"/>
</dbReference>
<evidence type="ECO:0000313" key="6">
    <source>
        <dbReference type="EMBL" id="TDQ07149.1"/>
    </source>
</evidence>
<dbReference type="Proteomes" id="UP000295620">
    <property type="component" value="Unassembled WGS sequence"/>
</dbReference>
<dbReference type="GO" id="GO:0051539">
    <property type="term" value="F:4 iron, 4 sulfur cluster binding"/>
    <property type="evidence" value="ECO:0007669"/>
    <property type="project" value="UniProtKB-KW"/>
</dbReference>
<dbReference type="OrthoDB" id="9780658at2"/>
<evidence type="ECO:0000256" key="1">
    <source>
        <dbReference type="ARBA" id="ARBA00022485"/>
    </source>
</evidence>
<evidence type="ECO:0000313" key="7">
    <source>
        <dbReference type="Proteomes" id="UP000295620"/>
    </source>
</evidence>
<protein>
    <submittedName>
        <fullName evidence="6">FAD dependent oxidoreductase</fullName>
    </submittedName>
</protein>
<dbReference type="GO" id="GO:0016491">
    <property type="term" value="F:oxidoreductase activity"/>
    <property type="evidence" value="ECO:0007669"/>
    <property type="project" value="UniProtKB-KW"/>
</dbReference>
<keyword evidence="5" id="KW-0411">Iron-sulfur</keyword>
<dbReference type="Gene3D" id="3.50.50.60">
    <property type="entry name" value="FAD/NAD(P)-binding domain"/>
    <property type="match status" value="1"/>
</dbReference>
<reference evidence="6 7" key="1">
    <citation type="submission" date="2019-03" db="EMBL/GenBank/DDBJ databases">
        <title>Genomic Encyclopedia of Archaeal and Bacterial Type Strains, Phase II (KMG-II): from individual species to whole genera.</title>
        <authorList>
            <person name="Goeker M."/>
        </authorList>
    </citation>
    <scope>NUCLEOTIDE SEQUENCE [LARGE SCALE GENOMIC DNA]</scope>
    <source>
        <strain evidence="6 7">DSM 19035</strain>
    </source>
</reference>
<dbReference type="AlphaFoldDB" id="A0A4R6SQR8"/>
<dbReference type="SUPFAM" id="SSF51905">
    <property type="entry name" value="FAD/NAD(P)-binding domain"/>
    <property type="match status" value="1"/>
</dbReference>
<organism evidence="6 7">
    <name type="scientific">Pedobacter metabolipauper</name>
    <dbReference type="NCBI Taxonomy" id="425513"/>
    <lineage>
        <taxon>Bacteria</taxon>
        <taxon>Pseudomonadati</taxon>
        <taxon>Bacteroidota</taxon>
        <taxon>Sphingobacteriia</taxon>
        <taxon>Sphingobacteriales</taxon>
        <taxon>Sphingobacteriaceae</taxon>
        <taxon>Pedobacter</taxon>
    </lineage>
</organism>
<dbReference type="EMBL" id="SNYC01000007">
    <property type="protein sequence ID" value="TDQ07149.1"/>
    <property type="molecule type" value="Genomic_DNA"/>
</dbReference>
<proteinExistence type="predicted"/>
<keyword evidence="1" id="KW-0004">4Fe-4S</keyword>
<dbReference type="GO" id="GO:0046872">
    <property type="term" value="F:metal ion binding"/>
    <property type="evidence" value="ECO:0007669"/>
    <property type="project" value="UniProtKB-KW"/>
</dbReference>
<keyword evidence="2" id="KW-0479">Metal-binding</keyword>
<evidence type="ECO:0000256" key="2">
    <source>
        <dbReference type="ARBA" id="ARBA00022723"/>
    </source>
</evidence>
<name>A0A4R6SQR8_9SPHI</name>
<gene>
    <name evidence="6" type="ORF">ATK78_4165</name>
</gene>
<evidence type="ECO:0000256" key="5">
    <source>
        <dbReference type="ARBA" id="ARBA00023014"/>
    </source>
</evidence>
<dbReference type="PANTHER" id="PTHR43498:SF1">
    <property type="entry name" value="COB--COM HETERODISULFIDE REDUCTASE IRON-SULFUR SUBUNIT A"/>
    <property type="match status" value="1"/>
</dbReference>
<evidence type="ECO:0000256" key="4">
    <source>
        <dbReference type="ARBA" id="ARBA00023004"/>
    </source>
</evidence>
<sequence>MLTAEFISQRELKVAELAADLVIAGGGLSGVCAAITAARAGLNVILVQDRPVLGGNSSSEVRLWILGATSHMGNNNRWAREGGLVDELLVENMYRNPEGNPLIFDTILLDKVAAEKNIRLLLNTAVYEVGKSAADVISSLTAFCSQNSTRYILKAPTFCDCSGDGIVGFLSGAAFRMGAEAKDEFDEKFAPTETYGQLLGHSIYFYSKDTGKPVKYIAPDFALDDIAKIPRFKSFNAQDFGCKLWWIEYGGRLDTVHDTEEIKWELWKVVYGTWNYIKNSGNFPEAENLTLEWVGTVPGKRESRRFEGEYMLNQKDIVDQHTHFDAVAYGGWSIDLHPADGIFSEKPGCNQWHSKGIFQIPYRCLYSKNIKNLFLAGRIISASHIAFASTRVMATSAYVAQVVGVAAKICKDHAIDPADIIREEKIGLLQTALLKSGQHIPGFSLHDETDLVQSATIQASSELVIDEMDGPAQFLPLDISTAQLIPLPAGEFPVVVLQAMAEEDTQLTVELRTSVKAGNFTPDHTVTSMVFDLKKGSNSLTLNFDHTLLNAAYVFLMFIKNPLVKLKFTERRITGMLSVFNLVNKSVSNYGRQTPTEDIGVDDFEFWCPQRRPNGLNLSLGFTPALNVFSAINIRNGVDRPTVQPNAWVASYHDPEPKLILDWEEPQSISTIHLLFDTDYDHPMETVLMHHPESVMPFCVRSFSLSDEHGVVIYQEDGNYQTHKVIRLAKPVLTKKLVIHMKHPSDLVPAALFSVRCYA</sequence>
<comment type="caution">
    <text evidence="6">The sequence shown here is derived from an EMBL/GenBank/DDBJ whole genome shotgun (WGS) entry which is preliminary data.</text>
</comment>
<dbReference type="RefSeq" id="WP_133577959.1">
    <property type="nucleotide sequence ID" value="NZ_SNYC01000007.1"/>
</dbReference>
<dbReference type="InterPro" id="IPR039650">
    <property type="entry name" value="HdrA-like"/>
</dbReference>
<dbReference type="Pfam" id="PF12831">
    <property type="entry name" value="FAD_oxidored"/>
    <property type="match status" value="1"/>
</dbReference>
<keyword evidence="4" id="KW-0408">Iron</keyword>
<keyword evidence="3" id="KW-0560">Oxidoreductase</keyword>
<evidence type="ECO:0000256" key="3">
    <source>
        <dbReference type="ARBA" id="ARBA00023002"/>
    </source>
</evidence>
<keyword evidence="7" id="KW-1185">Reference proteome</keyword>
<dbReference type="PANTHER" id="PTHR43498">
    <property type="entry name" value="FERREDOXIN:COB-COM HETERODISULFIDE REDUCTASE SUBUNIT A"/>
    <property type="match status" value="1"/>
</dbReference>
<accession>A0A4R6SQR8</accession>